<sequence>MAKVLEGLAESLPTWGAKMAYGEKTTLNGQDFVPAALVVFGFGGGEGSGESEGQGEFPPGRGEGSGGGGGGYAIPVGAYIGGPNGLKFHPNPVAMIALAVPLVSAVGWAAAAVARLSSARRRLR</sequence>
<dbReference type="RefSeq" id="WP_148732731.1">
    <property type="nucleotide sequence ID" value="NZ_VSSB01000001.1"/>
</dbReference>
<feature type="transmembrane region" description="Helical" evidence="2">
    <location>
        <begin position="93"/>
        <end position="114"/>
    </location>
</feature>
<evidence type="ECO:0000313" key="4">
    <source>
        <dbReference type="Proteomes" id="UP000325243"/>
    </source>
</evidence>
<comment type="caution">
    <text evidence="3">The sequence shown here is derived from an EMBL/GenBank/DDBJ whole genome shotgun (WGS) entry which is preliminary data.</text>
</comment>
<evidence type="ECO:0000256" key="1">
    <source>
        <dbReference type="SAM" id="MobiDB-lite"/>
    </source>
</evidence>
<dbReference type="EMBL" id="VSSB01000001">
    <property type="protein sequence ID" value="TYL53262.1"/>
    <property type="molecule type" value="Genomic_DNA"/>
</dbReference>
<gene>
    <name evidence="3" type="ORF">FYC51_06110</name>
</gene>
<keyword evidence="2" id="KW-0472">Membrane</keyword>
<keyword evidence="2" id="KW-0812">Transmembrane</keyword>
<keyword evidence="4" id="KW-1185">Reference proteome</keyword>
<evidence type="ECO:0008006" key="5">
    <source>
        <dbReference type="Google" id="ProtNLM"/>
    </source>
</evidence>
<dbReference type="AlphaFoldDB" id="A0A5S4V2P9"/>
<name>A0A5S4V2P9_9MICO</name>
<proteinExistence type="predicted"/>
<dbReference type="Proteomes" id="UP000325243">
    <property type="component" value="Unassembled WGS sequence"/>
</dbReference>
<reference evidence="3 4" key="1">
    <citation type="submission" date="2019-08" db="EMBL/GenBank/DDBJ databases">
        <authorList>
            <person name="Hu J."/>
        </authorList>
    </citation>
    <scope>NUCLEOTIDE SEQUENCE [LARGE SCALE GENOMIC DNA]</scope>
    <source>
        <strain evidence="3 4">NEAU-184</strain>
    </source>
</reference>
<organism evidence="3 4">
    <name type="scientific">Agromyces mariniharenae</name>
    <dbReference type="NCBI Taxonomy" id="2604423"/>
    <lineage>
        <taxon>Bacteria</taxon>
        <taxon>Bacillati</taxon>
        <taxon>Actinomycetota</taxon>
        <taxon>Actinomycetes</taxon>
        <taxon>Micrococcales</taxon>
        <taxon>Microbacteriaceae</taxon>
        <taxon>Agromyces</taxon>
    </lineage>
</organism>
<protein>
    <recommendedName>
        <fullName evidence="5">Sporulation protein</fullName>
    </recommendedName>
</protein>
<evidence type="ECO:0000256" key="2">
    <source>
        <dbReference type="SAM" id="Phobius"/>
    </source>
</evidence>
<feature type="region of interest" description="Disordered" evidence="1">
    <location>
        <begin position="44"/>
        <end position="69"/>
    </location>
</feature>
<evidence type="ECO:0000313" key="3">
    <source>
        <dbReference type="EMBL" id="TYL53262.1"/>
    </source>
</evidence>
<keyword evidence="2" id="KW-1133">Transmembrane helix</keyword>
<accession>A0A5S4V2P9</accession>